<name>A0A1I7SB06_BURXY</name>
<evidence type="ECO:0000313" key="2">
    <source>
        <dbReference type="WBParaSite" id="BXY_1020300.1"/>
    </source>
</evidence>
<protein>
    <submittedName>
        <fullName evidence="2">Mab-21 domain-containing protein</fullName>
    </submittedName>
</protein>
<dbReference type="Proteomes" id="UP000095284">
    <property type="component" value="Unplaced"/>
</dbReference>
<proteinExistence type="predicted"/>
<accession>A0A1I7SB06</accession>
<dbReference type="AlphaFoldDB" id="A0A1I7SB06"/>
<dbReference type="WBParaSite" id="BXY_1020300.1">
    <property type="protein sequence ID" value="BXY_1020300.1"/>
    <property type="gene ID" value="BXY_1020300"/>
</dbReference>
<sequence>MAKLRDECVDFLIKHLAMASYDDFNSSFAQYYPFLMVSRRYFTIALPKKLYTYNFSLDGVGYLHLKVETEDEFYDGPEFGIEFEITNEEESKVIESHRPLVTLLKLVASFPDASDHPEDFLVKLRGPDKYILPIIRSLVAAKIALEILTDAWNDVALQEFYDLASKDVTYPLRKLNGEAIKLWQFGVNAADPRVFEKVECILWPFKDSNYAPYLLNIKTQRLQTHLNLFVESDCLPSMPYLKELCCYHTPRMTNDESNFEEYYKDLSTKISNAAKNLEKLSLISIFKIYTDNFERAIQATIQVIMALHVSIRGLTSHIPPGKHELSIRIFVRDYDGLFSTWSLSGQSLRGRIDDYLEKNNITTSFDLGDLSMTVIIIAASVMKILSNGCLQYLFQEIAYAKLIIANGRADFADAFQFVLISRRYFVEVFSNKIYVYHLTPVDAVLQLDEDENNREKQGFLQLLQVEFRIRAAGGYRGICRQRPLITLLKLVQAITEVEPCNGRDQYVVSVDDRNLEQSLYLMRNLYANRIPTVYLPNGGRYVMIEEFYDTISNDFSYHPRRLFGRSRALSYMGADADDPRVFQVVTVCDPQETTYDPFIFNIKTEKLCVHLSSVEECECLPYMPHLKMLECDYVPLGVFNNSGIDTYYEELSEKLAEAAPNLERLHLSSEEGTVQAGLAIHNSIKGLQSKIKKVGCSVEIIVRSNDDSVLDEVDDVCDHFRQKIKDNFKKAGITSSVDWDEVFFDLWSVEEGDPLLEKSQGRDNFLIFEVF</sequence>
<reference evidence="2" key="1">
    <citation type="submission" date="2016-11" db="UniProtKB">
        <authorList>
            <consortium name="WormBaseParasite"/>
        </authorList>
    </citation>
    <scope>IDENTIFICATION</scope>
</reference>
<organism evidence="1 2">
    <name type="scientific">Bursaphelenchus xylophilus</name>
    <name type="common">Pinewood nematode worm</name>
    <name type="synonym">Aphelenchoides xylophilus</name>
    <dbReference type="NCBI Taxonomy" id="6326"/>
    <lineage>
        <taxon>Eukaryota</taxon>
        <taxon>Metazoa</taxon>
        <taxon>Ecdysozoa</taxon>
        <taxon>Nematoda</taxon>
        <taxon>Chromadorea</taxon>
        <taxon>Rhabditida</taxon>
        <taxon>Tylenchina</taxon>
        <taxon>Tylenchomorpha</taxon>
        <taxon>Aphelenchoidea</taxon>
        <taxon>Aphelenchoididae</taxon>
        <taxon>Bursaphelenchus</taxon>
    </lineage>
</organism>
<evidence type="ECO:0000313" key="1">
    <source>
        <dbReference type="Proteomes" id="UP000095284"/>
    </source>
</evidence>